<keyword evidence="4" id="KW-1185">Reference proteome</keyword>
<organism evidence="3 4">
    <name type="scientific">Vitrella brassicaformis (strain CCMP3155)</name>
    <dbReference type="NCBI Taxonomy" id="1169540"/>
    <lineage>
        <taxon>Eukaryota</taxon>
        <taxon>Sar</taxon>
        <taxon>Alveolata</taxon>
        <taxon>Colpodellida</taxon>
        <taxon>Vitrellaceae</taxon>
        <taxon>Vitrella</taxon>
    </lineage>
</organism>
<gene>
    <name evidence="3" type="ORF">Vbra_9352</name>
</gene>
<dbReference type="Gene3D" id="1.20.1050.10">
    <property type="match status" value="1"/>
</dbReference>
<dbReference type="AlphaFoldDB" id="A0A0G4FM06"/>
<evidence type="ECO:0000313" key="3">
    <source>
        <dbReference type="EMBL" id="CEM15049.1"/>
    </source>
</evidence>
<dbReference type="CDD" id="cd00299">
    <property type="entry name" value="GST_C_family"/>
    <property type="match status" value="1"/>
</dbReference>
<dbReference type="PANTHER" id="PTHR44051">
    <property type="entry name" value="GLUTATHIONE S-TRANSFERASE-RELATED"/>
    <property type="match status" value="1"/>
</dbReference>
<dbReference type="InterPro" id="IPR004045">
    <property type="entry name" value="Glutathione_S-Trfase_N"/>
</dbReference>
<accession>A0A0G4FM06</accession>
<dbReference type="InterPro" id="IPR036249">
    <property type="entry name" value="Thioredoxin-like_sf"/>
</dbReference>
<dbReference type="EMBL" id="CDMY01000464">
    <property type="protein sequence ID" value="CEM15049.1"/>
    <property type="molecule type" value="Genomic_DNA"/>
</dbReference>
<protein>
    <recommendedName>
        <fullName evidence="2">GST N-terminal domain-containing protein</fullName>
    </recommendedName>
</protein>
<reference evidence="3 4" key="1">
    <citation type="submission" date="2014-11" db="EMBL/GenBank/DDBJ databases">
        <authorList>
            <person name="Zhu J."/>
            <person name="Qi W."/>
            <person name="Song R."/>
        </authorList>
    </citation>
    <scope>NUCLEOTIDE SEQUENCE [LARGE SCALE GENOMIC DNA]</scope>
</reference>
<comment type="similarity">
    <text evidence="1">Belongs to the GST superfamily.</text>
</comment>
<sequence length="326" mass="35964">MSKVCTDISTTYPPSARNAIAPNPFIAWALTTFRAVEEPQKTAEGGGKARLISIPVSHFTEKVRWALDLSGDDYVEDAHPPGMHAHYTLEATKGASTMVPVLVLPDGKVLTDSSDILDFIAEKHPELNLYPAEHKEEIKAFERIVNEKLAPAVRSMAYTIYGKDASAKIKIARVFMSHGSVVENMMAPFVLPVMAGIMTKAFGLSWDRLDEYQKEVMDVFTLVENKLSDGRQYLFGSSFTAADLTFAAIANVLVGVPQMSGVFGQSESYDASPPELEKRRGQLRSTKAGQHCLKVYETCRFPEKHGGDGKVRIKTGKVNKILGYRF</sequence>
<dbReference type="VEuPathDB" id="CryptoDB:Vbra_9352"/>
<dbReference type="InterPro" id="IPR004046">
    <property type="entry name" value="GST_C"/>
</dbReference>
<name>A0A0G4FM06_VITBC</name>
<dbReference type="OrthoDB" id="9988732at2759"/>
<evidence type="ECO:0000313" key="4">
    <source>
        <dbReference type="Proteomes" id="UP000041254"/>
    </source>
</evidence>
<dbReference type="Proteomes" id="UP000041254">
    <property type="component" value="Unassembled WGS sequence"/>
</dbReference>
<dbReference type="CDD" id="cd00570">
    <property type="entry name" value="GST_N_family"/>
    <property type="match status" value="1"/>
</dbReference>
<proteinExistence type="inferred from homology"/>
<evidence type="ECO:0000259" key="2">
    <source>
        <dbReference type="PROSITE" id="PS50404"/>
    </source>
</evidence>
<dbReference type="Pfam" id="PF00043">
    <property type="entry name" value="GST_C"/>
    <property type="match status" value="1"/>
</dbReference>
<dbReference type="PROSITE" id="PS50404">
    <property type="entry name" value="GST_NTER"/>
    <property type="match status" value="1"/>
</dbReference>
<dbReference type="SUPFAM" id="SSF47616">
    <property type="entry name" value="GST C-terminal domain-like"/>
    <property type="match status" value="1"/>
</dbReference>
<dbReference type="Gene3D" id="3.40.30.10">
    <property type="entry name" value="Glutaredoxin"/>
    <property type="match status" value="1"/>
</dbReference>
<dbReference type="PhylomeDB" id="A0A0G4FM06"/>
<dbReference type="OMA" id="FSHYCER"/>
<dbReference type="SUPFAM" id="SSF52833">
    <property type="entry name" value="Thioredoxin-like"/>
    <property type="match status" value="1"/>
</dbReference>
<dbReference type="PANTHER" id="PTHR44051:SF8">
    <property type="entry name" value="GLUTATHIONE S-TRANSFERASE GSTA"/>
    <property type="match status" value="1"/>
</dbReference>
<dbReference type="InParanoid" id="A0A0G4FM06"/>
<feature type="domain" description="GST N-terminal" evidence="2">
    <location>
        <begin position="47"/>
        <end position="128"/>
    </location>
</feature>
<dbReference type="Pfam" id="PF13417">
    <property type="entry name" value="GST_N_3"/>
    <property type="match status" value="1"/>
</dbReference>
<evidence type="ECO:0000256" key="1">
    <source>
        <dbReference type="ARBA" id="ARBA00007409"/>
    </source>
</evidence>
<dbReference type="InterPro" id="IPR036282">
    <property type="entry name" value="Glutathione-S-Trfase_C_sf"/>
</dbReference>